<protein>
    <recommendedName>
        <fullName evidence="5">3-hydroxyisobutyrate dehydrogenase</fullName>
        <shortName evidence="5">HIBADH</shortName>
        <ecNumber evidence="5">1.1.1.31</ecNumber>
    </recommendedName>
</protein>
<dbReference type="Gene3D" id="1.10.1040.10">
    <property type="entry name" value="N-(1-d-carboxylethyl)-l-norvaline Dehydrogenase, domain 2"/>
    <property type="match status" value="1"/>
</dbReference>
<dbReference type="PIRSF" id="PIRSF000103">
    <property type="entry name" value="HIBADH"/>
    <property type="match status" value="1"/>
</dbReference>
<evidence type="ECO:0000259" key="6">
    <source>
        <dbReference type="Pfam" id="PF03446"/>
    </source>
</evidence>
<dbReference type="InterPro" id="IPR036291">
    <property type="entry name" value="NAD(P)-bd_dom_sf"/>
</dbReference>
<dbReference type="InterPro" id="IPR013328">
    <property type="entry name" value="6PGD_dom2"/>
</dbReference>
<dbReference type="InterPro" id="IPR029154">
    <property type="entry name" value="HIBADH-like_NADP-bd"/>
</dbReference>
<sequence>MTTIAFIGLGNMGNPMAANLVKAGHKVRGFDLVAENLEKAAEHGVEVATNGVEALEGAEVAITMLPAGRHVLSVYEEIAPKAAEGMLFIDSSTIDVESARKAHAIAAEHGLLSIDAPVSGGVGGAEAGTLTFMAGGSDAAFAKAEPILEPMAGRIVHCGEAGAGQAAKICNNMILGISMIGVGEAFVLAEKLGLSHQALFDVASTSSGQCWSLTTYCPVPGPVPASPANRDYQPGFAASLMLKDLRLAQEAAQASGAATPLGAEAAQLYALFEAMGNGGKDFSGIIEFLRGKAGQ</sequence>
<keyword evidence="3 5" id="KW-0560">Oxidoreductase</keyword>
<dbReference type="SUPFAM" id="SSF48179">
    <property type="entry name" value="6-phosphogluconate dehydrogenase C-terminal domain-like"/>
    <property type="match status" value="1"/>
</dbReference>
<dbReference type="SUPFAM" id="SSF51735">
    <property type="entry name" value="NAD(P)-binding Rossmann-fold domains"/>
    <property type="match status" value="1"/>
</dbReference>
<comment type="catalytic activity">
    <reaction evidence="5">
        <text>3-hydroxy-2-methylpropanoate + NAD(+) = 2-methyl-3-oxopropanoate + NADH + H(+)</text>
        <dbReference type="Rhea" id="RHEA:17681"/>
        <dbReference type="ChEBI" id="CHEBI:11805"/>
        <dbReference type="ChEBI" id="CHEBI:15378"/>
        <dbReference type="ChEBI" id="CHEBI:57540"/>
        <dbReference type="ChEBI" id="CHEBI:57700"/>
        <dbReference type="ChEBI" id="CHEBI:57945"/>
        <dbReference type="EC" id="1.1.1.31"/>
    </reaction>
</comment>
<evidence type="ECO:0000313" key="8">
    <source>
        <dbReference type="EMBL" id="MCT7375266.1"/>
    </source>
</evidence>
<dbReference type="EC" id="1.1.1.31" evidence="5"/>
<dbReference type="PANTHER" id="PTHR22981">
    <property type="entry name" value="3-HYDROXYISOBUTYRATE DEHYDROGENASE-RELATED"/>
    <property type="match status" value="1"/>
</dbReference>
<keyword evidence="9" id="KW-1185">Reference proteome</keyword>
<dbReference type="Gene3D" id="3.40.50.720">
    <property type="entry name" value="NAD(P)-binding Rossmann-like Domain"/>
    <property type="match status" value="1"/>
</dbReference>
<feature type="domain" description="6-phosphogluconate dehydrogenase NADP-binding" evidence="6">
    <location>
        <begin position="3"/>
        <end position="159"/>
    </location>
</feature>
<dbReference type="InterPro" id="IPR006115">
    <property type="entry name" value="6PGDH_NADP-bd"/>
</dbReference>
<evidence type="ECO:0000256" key="5">
    <source>
        <dbReference type="RuleBase" id="RU910714"/>
    </source>
</evidence>
<feature type="domain" description="3-hydroxyisobutyrate dehydrogenase-like NAD-binding" evidence="7">
    <location>
        <begin position="162"/>
        <end position="288"/>
    </location>
</feature>
<dbReference type="PANTHER" id="PTHR22981:SF7">
    <property type="entry name" value="3-HYDROXYISOBUTYRATE DEHYDROGENASE, MITOCHONDRIAL"/>
    <property type="match status" value="1"/>
</dbReference>
<comment type="similarity">
    <text evidence="1 5">Belongs to the HIBADH-related family.</text>
</comment>
<name>A0ABT2LKZ5_9HYPH</name>
<reference evidence="8 9" key="1">
    <citation type="submission" date="2022-09" db="EMBL/GenBank/DDBJ databases">
        <title>Chelativorans salina sp. nov., a novel slightly halophilic bacterium isolated from a saline lake sediment enrichment.</title>
        <authorList>
            <person name="Gao L."/>
            <person name="Fang B.-Z."/>
            <person name="Li W.-J."/>
        </authorList>
    </citation>
    <scope>NUCLEOTIDE SEQUENCE [LARGE SCALE GENOMIC DNA]</scope>
    <source>
        <strain evidence="8 9">EGI FJ00035</strain>
    </source>
</reference>
<dbReference type="InterPro" id="IPR008927">
    <property type="entry name" value="6-PGluconate_DH-like_C_sf"/>
</dbReference>
<dbReference type="Proteomes" id="UP001320831">
    <property type="component" value="Unassembled WGS sequence"/>
</dbReference>
<dbReference type="InterPro" id="IPR002204">
    <property type="entry name" value="3-OH-isobutyrate_DH-rel_CS"/>
</dbReference>
<dbReference type="Pfam" id="PF14833">
    <property type="entry name" value="NAD_binding_11"/>
    <property type="match status" value="1"/>
</dbReference>
<evidence type="ECO:0000256" key="4">
    <source>
        <dbReference type="ARBA" id="ARBA00023027"/>
    </source>
</evidence>
<dbReference type="NCBIfam" id="TIGR01692">
    <property type="entry name" value="HIBADH"/>
    <property type="match status" value="1"/>
</dbReference>
<evidence type="ECO:0000256" key="2">
    <source>
        <dbReference type="ARBA" id="ARBA00022456"/>
    </source>
</evidence>
<evidence type="ECO:0000259" key="7">
    <source>
        <dbReference type="Pfam" id="PF14833"/>
    </source>
</evidence>
<proteinExistence type="inferred from homology"/>
<keyword evidence="2 5" id="KW-0101">Branched-chain amino acid catabolism</keyword>
<keyword evidence="4 5" id="KW-0520">NAD</keyword>
<dbReference type="GO" id="GO:0008442">
    <property type="term" value="F:3-hydroxyisobutyrate dehydrogenase activity"/>
    <property type="evidence" value="ECO:0007669"/>
    <property type="project" value="UniProtKB-EC"/>
</dbReference>
<accession>A0ABT2LKZ5</accession>
<dbReference type="PROSITE" id="PS00895">
    <property type="entry name" value="3_HYDROXYISOBUT_DH"/>
    <property type="match status" value="1"/>
</dbReference>
<dbReference type="InterPro" id="IPR011548">
    <property type="entry name" value="HIBADH"/>
</dbReference>
<dbReference type="InterPro" id="IPR015815">
    <property type="entry name" value="HIBADH-related"/>
</dbReference>
<evidence type="ECO:0000256" key="1">
    <source>
        <dbReference type="ARBA" id="ARBA00009080"/>
    </source>
</evidence>
<gene>
    <name evidence="8" type="primary">mmsB</name>
    <name evidence="8" type="ORF">N5A92_09495</name>
</gene>
<dbReference type="RefSeq" id="WP_260902101.1">
    <property type="nucleotide sequence ID" value="NZ_JAOCZP010000002.1"/>
</dbReference>
<dbReference type="Pfam" id="PF03446">
    <property type="entry name" value="NAD_binding_2"/>
    <property type="match status" value="1"/>
</dbReference>
<dbReference type="EMBL" id="JAOCZP010000002">
    <property type="protein sequence ID" value="MCT7375266.1"/>
    <property type="molecule type" value="Genomic_DNA"/>
</dbReference>
<evidence type="ECO:0000313" key="9">
    <source>
        <dbReference type="Proteomes" id="UP001320831"/>
    </source>
</evidence>
<comment type="pathway">
    <text evidence="5">Amino-acid degradation; L-valine degradation.</text>
</comment>
<comment type="caution">
    <text evidence="8">The sequence shown here is derived from an EMBL/GenBank/DDBJ whole genome shotgun (WGS) entry which is preliminary data.</text>
</comment>
<evidence type="ECO:0000256" key="3">
    <source>
        <dbReference type="ARBA" id="ARBA00023002"/>
    </source>
</evidence>
<organism evidence="8 9">
    <name type="scientific">Chelativorans salis</name>
    <dbReference type="NCBI Taxonomy" id="2978478"/>
    <lineage>
        <taxon>Bacteria</taxon>
        <taxon>Pseudomonadati</taxon>
        <taxon>Pseudomonadota</taxon>
        <taxon>Alphaproteobacteria</taxon>
        <taxon>Hyphomicrobiales</taxon>
        <taxon>Phyllobacteriaceae</taxon>
        <taxon>Chelativorans</taxon>
    </lineage>
</organism>